<dbReference type="PANTHER" id="PTHR13082">
    <property type="entry name" value="SAP18"/>
    <property type="match status" value="1"/>
</dbReference>
<dbReference type="PANTHER" id="PTHR13082:SF0">
    <property type="entry name" value="HISTONE DEACETYLASE COMPLEX SUBUNIT SAP18"/>
    <property type="match status" value="1"/>
</dbReference>
<evidence type="ECO:0000313" key="3">
    <source>
        <dbReference type="EMBL" id="OCF47228.1"/>
    </source>
</evidence>
<dbReference type="EMBL" id="CP144520">
    <property type="protein sequence ID" value="WWC67985.1"/>
    <property type="molecule type" value="Genomic_DNA"/>
</dbReference>
<dbReference type="AlphaFoldDB" id="A0A1B9HVE1"/>
<evidence type="ECO:0008006" key="6">
    <source>
        <dbReference type="Google" id="ProtNLM"/>
    </source>
</evidence>
<keyword evidence="5" id="KW-1185">Reference proteome</keyword>
<feature type="region of interest" description="Disordered" evidence="2">
    <location>
        <begin position="1"/>
        <end position="35"/>
    </location>
</feature>
<dbReference type="Pfam" id="PF06487">
    <property type="entry name" value="SAP18"/>
    <property type="match status" value="1"/>
</dbReference>
<gene>
    <name evidence="3" type="ORF">I206_07006</name>
    <name evidence="4" type="ORF">I206_101904</name>
</gene>
<dbReference type="GO" id="GO:0005634">
    <property type="term" value="C:nucleus"/>
    <property type="evidence" value="ECO:0007669"/>
    <property type="project" value="TreeGrafter"/>
</dbReference>
<evidence type="ECO:0000313" key="5">
    <source>
        <dbReference type="Proteomes" id="UP000094020"/>
    </source>
</evidence>
<feature type="compositionally biased region" description="Basic and acidic residues" evidence="2">
    <location>
        <begin position="336"/>
        <end position="348"/>
    </location>
</feature>
<feature type="compositionally biased region" description="Gly residues" evidence="2">
    <location>
        <begin position="250"/>
        <end position="264"/>
    </location>
</feature>
<dbReference type="Gene3D" id="3.10.20.550">
    <property type="entry name" value="ASAP complex, SAP18 subunit"/>
    <property type="match status" value="1"/>
</dbReference>
<feature type="compositionally biased region" description="Basic residues" evidence="2">
    <location>
        <begin position="1"/>
        <end position="23"/>
    </location>
</feature>
<reference evidence="4" key="4">
    <citation type="submission" date="2024-02" db="EMBL/GenBank/DDBJ databases">
        <title>Comparative genomics of Cryptococcus and Kwoniella reveals pathogenesis evolution and contrasting modes of karyotype evolution via chromosome fusion or intercentromeric recombination.</title>
        <authorList>
            <person name="Coelho M.A."/>
            <person name="David-Palma M."/>
            <person name="Shea T."/>
            <person name="Bowers K."/>
            <person name="McGinley-Smith S."/>
            <person name="Mohammad A.W."/>
            <person name="Gnirke A."/>
            <person name="Yurkov A.M."/>
            <person name="Nowrousian M."/>
            <person name="Sun S."/>
            <person name="Cuomo C.A."/>
            <person name="Heitman J."/>
        </authorList>
    </citation>
    <scope>NUCLEOTIDE SEQUENCE</scope>
    <source>
        <strain evidence="4">CBS 10737</strain>
    </source>
</reference>
<feature type="compositionally biased region" description="Basic and acidic residues" evidence="2">
    <location>
        <begin position="311"/>
        <end position="328"/>
    </location>
</feature>
<feature type="region of interest" description="Disordered" evidence="2">
    <location>
        <begin position="230"/>
        <end position="348"/>
    </location>
</feature>
<reference evidence="4" key="2">
    <citation type="submission" date="2013-07" db="EMBL/GenBank/DDBJ databases">
        <authorList>
            <consortium name="The Broad Institute Genome Sequencing Platform"/>
            <person name="Cuomo C."/>
            <person name="Litvintseva A."/>
            <person name="Chen Y."/>
            <person name="Heitman J."/>
            <person name="Sun S."/>
            <person name="Springer D."/>
            <person name="Dromer F."/>
            <person name="Young S.K."/>
            <person name="Zeng Q."/>
            <person name="Gargeya S."/>
            <person name="Fitzgerald M."/>
            <person name="Abouelleil A."/>
            <person name="Alvarado L."/>
            <person name="Berlin A.M."/>
            <person name="Chapman S.B."/>
            <person name="Dewar J."/>
            <person name="Goldberg J."/>
            <person name="Griggs A."/>
            <person name="Gujja S."/>
            <person name="Hansen M."/>
            <person name="Howarth C."/>
            <person name="Imamovic A."/>
            <person name="Larimer J."/>
            <person name="McCowan C."/>
            <person name="Murphy C."/>
            <person name="Pearson M."/>
            <person name="Priest M."/>
            <person name="Roberts A."/>
            <person name="Saif S."/>
            <person name="Shea T."/>
            <person name="Sykes S."/>
            <person name="Wortman J."/>
            <person name="Nusbaum C."/>
            <person name="Birren B."/>
        </authorList>
    </citation>
    <scope>NUCLEOTIDE SEQUENCE</scope>
    <source>
        <strain evidence="4">CBS 10737</strain>
    </source>
</reference>
<evidence type="ECO:0000256" key="1">
    <source>
        <dbReference type="ARBA" id="ARBA00009143"/>
    </source>
</evidence>
<accession>A0A1B9HVE1</accession>
<dbReference type="InterPro" id="IPR010516">
    <property type="entry name" value="SAP18"/>
</dbReference>
<feature type="compositionally biased region" description="Basic and acidic residues" evidence="2">
    <location>
        <begin position="266"/>
        <end position="275"/>
    </location>
</feature>
<dbReference type="Proteomes" id="UP000094020">
    <property type="component" value="Chromosome 2"/>
</dbReference>
<reference evidence="3" key="1">
    <citation type="submission" date="2013-07" db="EMBL/GenBank/DDBJ databases">
        <title>The Genome Sequence of Cryptococcus pinus CBS10737.</title>
        <authorList>
            <consortium name="The Broad Institute Genome Sequencing Platform"/>
            <person name="Cuomo C."/>
            <person name="Litvintseva A."/>
            <person name="Chen Y."/>
            <person name="Heitman J."/>
            <person name="Sun S."/>
            <person name="Springer D."/>
            <person name="Dromer F."/>
            <person name="Young S.K."/>
            <person name="Zeng Q."/>
            <person name="Gargeya S."/>
            <person name="Fitzgerald M."/>
            <person name="Abouelleil A."/>
            <person name="Alvarado L."/>
            <person name="Berlin A.M."/>
            <person name="Chapman S.B."/>
            <person name="Dewar J."/>
            <person name="Goldberg J."/>
            <person name="Griggs A."/>
            <person name="Gujja S."/>
            <person name="Hansen M."/>
            <person name="Howarth C."/>
            <person name="Imamovic A."/>
            <person name="Larimer J."/>
            <person name="McCowan C."/>
            <person name="Murphy C."/>
            <person name="Pearson M."/>
            <person name="Priest M."/>
            <person name="Roberts A."/>
            <person name="Saif S."/>
            <person name="Shea T."/>
            <person name="Sykes S."/>
            <person name="Wortman J."/>
            <person name="Nusbaum C."/>
            <person name="Birren B."/>
        </authorList>
    </citation>
    <scope>NUCLEOTIDE SEQUENCE [LARGE SCALE GENOMIC DNA]</scope>
    <source>
        <strain evidence="3">CBS 10737</strain>
    </source>
</reference>
<evidence type="ECO:0000256" key="2">
    <source>
        <dbReference type="SAM" id="MobiDB-lite"/>
    </source>
</evidence>
<dbReference type="OrthoDB" id="440566at2759"/>
<reference evidence="3" key="3">
    <citation type="submission" date="2016-07" db="EMBL/GenBank/DDBJ databases">
        <title>Evolution of pathogenesis and genome organization in the Tremellales.</title>
        <authorList>
            <person name="Cuomo C."/>
            <person name="Litvintseva A."/>
            <person name="Heitman J."/>
            <person name="Chen Y."/>
            <person name="Sun S."/>
            <person name="Springer D."/>
            <person name="Dromer F."/>
            <person name="Young S."/>
            <person name="Zeng Q."/>
            <person name="Chapman S."/>
            <person name="Gujja S."/>
            <person name="Saif S."/>
            <person name="Birren B."/>
        </authorList>
    </citation>
    <scope>NUCLEOTIDE SEQUENCE</scope>
    <source>
        <strain evidence="3">CBS 10737</strain>
    </source>
</reference>
<dbReference type="GeneID" id="30175375"/>
<name>A0A1B9HVE1_9TREE</name>
<sequence>MPRSPSPRRSRSRSFTRSKSRSPVRREKDGTPEEESLSPFLIRIFVSKGKHVPLVEFDQGNIPHRDEFQVYGWKTSTPSSIIRSLISAFPPPYRSPLARYSFRHIYVDASARGLYRSKDLTSFTGRDLFNSSLKSGGGKEEEEKQNKMDIDLDEIQDNHNGLGKKKIDEKTLNEYGFITGDLLSVSLYIPEPKIPSSSKISSGPSTVPIGSNGIRSFGWDDKSNISGIPKGEEEHWHRGQPLPPQEFGNRGRGGLSIRGGGINRGGRIDRDRNGGDHIGGGNWRGGPPLGPASIGIRGGGGGGGGRGNSRRSPDYERDHRDRDGESRRNGRSRSPVNRDRRESWSSRR</sequence>
<dbReference type="EMBL" id="KV700117">
    <property type="protein sequence ID" value="OCF47228.1"/>
    <property type="molecule type" value="Genomic_DNA"/>
</dbReference>
<evidence type="ECO:0000313" key="4">
    <source>
        <dbReference type="EMBL" id="WWC67985.1"/>
    </source>
</evidence>
<dbReference type="InterPro" id="IPR042534">
    <property type="entry name" value="SAP18_sf"/>
</dbReference>
<protein>
    <recommendedName>
        <fullName evidence="6">Histone deacetylase complex subunit</fullName>
    </recommendedName>
</protein>
<organism evidence="3">
    <name type="scientific">Kwoniella pini CBS 10737</name>
    <dbReference type="NCBI Taxonomy" id="1296096"/>
    <lineage>
        <taxon>Eukaryota</taxon>
        <taxon>Fungi</taxon>
        <taxon>Dikarya</taxon>
        <taxon>Basidiomycota</taxon>
        <taxon>Agaricomycotina</taxon>
        <taxon>Tremellomycetes</taxon>
        <taxon>Tremellales</taxon>
        <taxon>Cryptococcaceae</taxon>
        <taxon>Kwoniella</taxon>
    </lineage>
</organism>
<feature type="compositionally biased region" description="Gly residues" evidence="2">
    <location>
        <begin position="296"/>
        <end position="307"/>
    </location>
</feature>
<proteinExistence type="inferred from homology"/>
<dbReference type="STRING" id="1296096.A0A1B9HVE1"/>
<dbReference type="RefSeq" id="XP_019008447.1">
    <property type="nucleotide sequence ID" value="XM_019158701.1"/>
</dbReference>
<comment type="similarity">
    <text evidence="1">Belongs to the SAP18 family.</text>
</comment>
<dbReference type="KEGG" id="kpin:30175375"/>